<dbReference type="InterPro" id="IPR033121">
    <property type="entry name" value="PEPTIDASE_A1"/>
</dbReference>
<accession>A0A1V2L3Q5</accession>
<dbReference type="GO" id="GO:0006508">
    <property type="term" value="P:proteolysis"/>
    <property type="evidence" value="ECO:0007669"/>
    <property type="project" value="InterPro"/>
</dbReference>
<gene>
    <name evidence="5" type="ORF">BON22_3723</name>
</gene>
<dbReference type="Pfam" id="PF00026">
    <property type="entry name" value="Asp"/>
    <property type="match status" value="1"/>
</dbReference>
<keyword evidence="3" id="KW-0732">Signal</keyword>
<protein>
    <submittedName>
        <fullName evidence="5">Aspartic proteinase yapsin-3</fullName>
    </submittedName>
</protein>
<dbReference type="Gene3D" id="2.40.70.10">
    <property type="entry name" value="Acid Proteases"/>
    <property type="match status" value="2"/>
</dbReference>
<sequence>MHLPQLLALALVTPALAATRLTLRGPATGRVPTRFHKRSDSLSSATLEGHYTYQVMAKIGTPPQDVRMNVKFTSGDIFVSSATTPNDGIDKDFLFNETASSTWGFNETYSEWNTADTYLGFYGTYQDDRSGRYGNDTFRWNNYTVSEMKMAWGNGSESYLGLGPNWMQDSSTGHNFAYEYPTFAQRLVENGDIGNATMSLYFEEATSGELTVLLGGIDANKFFGELYTVPLVEAGQTDVSITLSNIGFIINGEETTTHRIADKYPVQVNYDETGSRLPFEVYNQLMTLLNATWSETYHEYSIDCPSTNLEAYNTSLVLDFQGKPIQVPVAYLIDYQQDGQCFLDLAPDDGLSYLIFGTSMLKSMYMLFDYENKEVSIAQARYTTDKDIEQMDNVHARSAPDYHNTYVYTTKTKTVKKDEITLATEITDPTQLGMTGNSESSYSFSIVSEVESYYEWVSTNGSIFGRPYWNVSNTSSSNGANVATATSVPIVAYCALFYVGALLL</sequence>
<comment type="similarity">
    <text evidence="1">Belongs to the peptidase A1 family.</text>
</comment>
<evidence type="ECO:0000256" key="2">
    <source>
        <dbReference type="PIRSR" id="PIRSR601461-2"/>
    </source>
</evidence>
<dbReference type="SUPFAM" id="SSF50630">
    <property type="entry name" value="Acid proteases"/>
    <property type="match status" value="1"/>
</dbReference>
<dbReference type="Proteomes" id="UP000189513">
    <property type="component" value="Unassembled WGS sequence"/>
</dbReference>
<dbReference type="PANTHER" id="PTHR47966:SF65">
    <property type="entry name" value="ASPARTIC-TYPE ENDOPEPTIDASE"/>
    <property type="match status" value="1"/>
</dbReference>
<dbReference type="AlphaFoldDB" id="A0A1V2L3Q5"/>
<keyword evidence="2" id="KW-1015">Disulfide bond</keyword>
<feature type="chain" id="PRO_5012798768" evidence="3">
    <location>
        <begin position="18"/>
        <end position="504"/>
    </location>
</feature>
<dbReference type="GO" id="GO:0004190">
    <property type="term" value="F:aspartic-type endopeptidase activity"/>
    <property type="evidence" value="ECO:0007669"/>
    <property type="project" value="InterPro"/>
</dbReference>
<feature type="signal peptide" evidence="3">
    <location>
        <begin position="1"/>
        <end position="17"/>
    </location>
</feature>
<evidence type="ECO:0000313" key="5">
    <source>
        <dbReference type="EMBL" id="ONH66522.1"/>
    </source>
</evidence>
<evidence type="ECO:0000313" key="6">
    <source>
        <dbReference type="Proteomes" id="UP000189513"/>
    </source>
</evidence>
<dbReference type="VEuPathDB" id="FungiDB:BON22_3723"/>
<feature type="disulfide bond" evidence="2">
    <location>
        <begin position="304"/>
        <end position="341"/>
    </location>
</feature>
<dbReference type="InterPro" id="IPR021109">
    <property type="entry name" value="Peptidase_aspartic_dom_sf"/>
</dbReference>
<dbReference type="InterPro" id="IPR001461">
    <property type="entry name" value="Aspartic_peptidase_A1"/>
</dbReference>
<feature type="domain" description="Peptidase A1" evidence="4">
    <location>
        <begin position="53"/>
        <end position="378"/>
    </location>
</feature>
<keyword evidence="6" id="KW-1185">Reference proteome</keyword>
<organism evidence="5 6">
    <name type="scientific">Cyberlindnera fabianii</name>
    <name type="common">Yeast</name>
    <name type="synonym">Hansenula fabianii</name>
    <dbReference type="NCBI Taxonomy" id="36022"/>
    <lineage>
        <taxon>Eukaryota</taxon>
        <taxon>Fungi</taxon>
        <taxon>Dikarya</taxon>
        <taxon>Ascomycota</taxon>
        <taxon>Saccharomycotina</taxon>
        <taxon>Saccharomycetes</taxon>
        <taxon>Phaffomycetales</taxon>
        <taxon>Phaffomycetaceae</taxon>
        <taxon>Cyberlindnera</taxon>
    </lineage>
</organism>
<dbReference type="PANTHER" id="PTHR47966">
    <property type="entry name" value="BETA-SITE APP-CLEAVING ENZYME, ISOFORM A-RELATED"/>
    <property type="match status" value="1"/>
</dbReference>
<name>A0A1V2L3Q5_CYBFA</name>
<reference evidence="6" key="1">
    <citation type="journal article" date="2017" name="Genome Announc.">
        <title>Genome sequences of Cyberlindnera fabianii 65, Pichia kudriavzevii 129, and Saccharomyces cerevisiae 131 isolated from fermented masau fruits in Zimbabwe.</title>
        <authorList>
            <person name="van Rijswijck I.M.H."/>
            <person name="Derks M.F.L."/>
            <person name="Abee T."/>
            <person name="de Ridder D."/>
            <person name="Smid E.J."/>
        </authorList>
    </citation>
    <scope>NUCLEOTIDE SEQUENCE [LARGE SCALE GENOMIC DNA]</scope>
    <source>
        <strain evidence="6">65</strain>
    </source>
</reference>
<evidence type="ECO:0000256" key="1">
    <source>
        <dbReference type="ARBA" id="ARBA00007447"/>
    </source>
</evidence>
<comment type="caution">
    <text evidence="5">The sequence shown here is derived from an EMBL/GenBank/DDBJ whole genome shotgun (WGS) entry which is preliminary data.</text>
</comment>
<dbReference type="EMBL" id="MPUK01000007">
    <property type="protein sequence ID" value="ONH66522.1"/>
    <property type="molecule type" value="Genomic_DNA"/>
</dbReference>
<proteinExistence type="inferred from homology"/>
<dbReference type="STRING" id="36022.A0A1V2L3Q5"/>
<evidence type="ECO:0000256" key="3">
    <source>
        <dbReference type="SAM" id="SignalP"/>
    </source>
</evidence>
<dbReference type="PROSITE" id="PS51767">
    <property type="entry name" value="PEPTIDASE_A1"/>
    <property type="match status" value="1"/>
</dbReference>
<evidence type="ECO:0000259" key="4">
    <source>
        <dbReference type="PROSITE" id="PS51767"/>
    </source>
</evidence>